<dbReference type="InterPro" id="IPR010090">
    <property type="entry name" value="Phage_tape_meas"/>
</dbReference>
<comment type="caution">
    <text evidence="3">The sequence shown here is derived from an EMBL/GenBank/DDBJ whole genome shotgun (WGS) entry which is preliminary data.</text>
</comment>
<evidence type="ECO:0000313" key="3">
    <source>
        <dbReference type="EMBL" id="NBN76826.1"/>
    </source>
</evidence>
<gene>
    <name evidence="3" type="ORF">GWI72_00925</name>
</gene>
<proteinExistence type="predicted"/>
<protein>
    <recommendedName>
        <fullName evidence="2">Phage tail tape measure protein domain-containing protein</fullName>
    </recommendedName>
</protein>
<dbReference type="RefSeq" id="WP_161707588.1">
    <property type="nucleotide sequence ID" value="NZ_JAABLQ010000001.1"/>
</dbReference>
<sequence>MSDLDVALRLRLVNQLSRPAEEAERDLQQLGRAAQQLGRTRVGAELGTGLQQLGRDAEAAQGKLGGITQSANEARQALGRIGDGASGIRADAQRAEEAIRGIRTEAQAVRQALGRIDDGAFDGLRADANAAEQAIKDIGAAADAQRAKLAGLRMGGPLNGSGYGPVRPDITGGTGIAGAAYDRLGGDAIIPLTAGAGYAVGGAFASAGIVAGHAITAAAGDEFTSDQLRVLGGYGPEDQARYDQILAQIGARKGVGTRGAMSVMGLLMSGGLDAEAAAAMTESAIVFGKATQASPEDAANTTIALKNNFGIGSDQLMAAYDAMALGGKAGQFEVRDMAKHFPSIAAKMSALGEGGMSGTQLLVALGQQIRKTAGSSNEAATNFENMLGKFRAQDFIANAAEVGIDVEKTLQGAQAAGTSPVMALLEEIQSTVGTDGFALAKLMPDVESLAGLEASLKGLQAAKDLMKDMDAAPGTVMEDFAIATDNASAAWDRFSANVAAKAKGLAANTLPLLTEAMNALSAAMEGGTNEPSTLKAPPGSSGALQQEMHARTDNAHRANRFFEQLLGWEPSEASKRLDVIDAYQEYGRTRAEGERYSAEDYEAGLERDAARKRRETMWGIGGSPLSDDLRPEAEASMRGYVEGLASEGAAAEQEAASIADRIKALLGFTVSPTIAPTYVAPGSPGSSGGSDAAPATAGERHSSLQSSQNLRVTQHITSPNPSHAAAKARREQARAVNRSFARAQHDLARVPT</sequence>
<accession>A0A7X5EZ78</accession>
<dbReference type="Proteomes" id="UP000586722">
    <property type="component" value="Unassembled WGS sequence"/>
</dbReference>
<feature type="compositionally biased region" description="Low complexity" evidence="1">
    <location>
        <begin position="680"/>
        <end position="697"/>
    </location>
</feature>
<keyword evidence="4" id="KW-1185">Reference proteome</keyword>
<evidence type="ECO:0000313" key="4">
    <source>
        <dbReference type="Proteomes" id="UP000586722"/>
    </source>
</evidence>
<dbReference type="EMBL" id="JAABLQ010000001">
    <property type="protein sequence ID" value="NBN76826.1"/>
    <property type="molecule type" value="Genomic_DNA"/>
</dbReference>
<organism evidence="3 4">
    <name type="scientific">Pannonibacter tanglangensis</name>
    <dbReference type="NCBI Taxonomy" id="2750084"/>
    <lineage>
        <taxon>Bacteria</taxon>
        <taxon>Pseudomonadati</taxon>
        <taxon>Pseudomonadota</taxon>
        <taxon>Alphaproteobacteria</taxon>
        <taxon>Hyphomicrobiales</taxon>
        <taxon>Stappiaceae</taxon>
        <taxon>Pannonibacter</taxon>
    </lineage>
</organism>
<evidence type="ECO:0000259" key="2">
    <source>
        <dbReference type="Pfam" id="PF10145"/>
    </source>
</evidence>
<feature type="domain" description="Phage tail tape measure protein" evidence="2">
    <location>
        <begin position="259"/>
        <end position="429"/>
    </location>
</feature>
<dbReference type="Pfam" id="PF10145">
    <property type="entry name" value="PhageMin_Tail"/>
    <property type="match status" value="1"/>
</dbReference>
<reference evidence="4" key="1">
    <citation type="submission" date="2020-01" db="EMBL/GenBank/DDBJ databases">
        <authorList>
            <person name="Fang Y."/>
            <person name="Sun R."/>
            <person name="Nie L."/>
            <person name="He J."/>
            <person name="Hao L."/>
            <person name="Wang L."/>
            <person name="Su S."/>
            <person name="Lv E."/>
            <person name="Zhang Z."/>
            <person name="Xie R."/>
            <person name="Liu H."/>
        </authorList>
    </citation>
    <scope>NUCLEOTIDE SEQUENCE [LARGE SCALE GENOMIC DNA]</scope>
    <source>
        <strain evidence="4">XCT-53</strain>
    </source>
</reference>
<feature type="compositionally biased region" description="Polar residues" evidence="1">
    <location>
        <begin position="703"/>
        <end position="721"/>
    </location>
</feature>
<dbReference type="AlphaFoldDB" id="A0A7X5EZ78"/>
<feature type="compositionally biased region" description="Basic and acidic residues" evidence="1">
    <location>
        <begin position="743"/>
        <end position="752"/>
    </location>
</feature>
<feature type="region of interest" description="Disordered" evidence="1">
    <location>
        <begin position="679"/>
        <end position="752"/>
    </location>
</feature>
<evidence type="ECO:0000256" key="1">
    <source>
        <dbReference type="SAM" id="MobiDB-lite"/>
    </source>
</evidence>
<name>A0A7X5EZ78_9HYPH</name>